<dbReference type="InterPro" id="IPR050745">
    <property type="entry name" value="Multifunctional_regulatory"/>
</dbReference>
<dbReference type="SUPFAM" id="SSF48403">
    <property type="entry name" value="Ankyrin repeat"/>
    <property type="match status" value="1"/>
</dbReference>
<evidence type="ECO:0000256" key="2">
    <source>
        <dbReference type="ARBA" id="ARBA00023043"/>
    </source>
</evidence>
<dbReference type="PROSITE" id="PS50297">
    <property type="entry name" value="ANK_REP_REGION"/>
    <property type="match status" value="3"/>
</dbReference>
<keyword evidence="1" id="KW-0677">Repeat</keyword>
<dbReference type="Gene3D" id="1.25.40.20">
    <property type="entry name" value="Ankyrin repeat-containing domain"/>
    <property type="match status" value="1"/>
</dbReference>
<feature type="non-terminal residue" evidence="4">
    <location>
        <position position="1"/>
    </location>
</feature>
<keyword evidence="2" id="KW-0040">ANK repeat</keyword>
<feature type="compositionally biased region" description="Gly residues" evidence="3">
    <location>
        <begin position="219"/>
        <end position="266"/>
    </location>
</feature>
<dbReference type="InterPro" id="IPR018247">
    <property type="entry name" value="EF_Hand_1_Ca_BS"/>
</dbReference>
<dbReference type="Pfam" id="PF12796">
    <property type="entry name" value="Ank_2"/>
    <property type="match status" value="1"/>
</dbReference>
<evidence type="ECO:0000256" key="3">
    <source>
        <dbReference type="SAM" id="MobiDB-lite"/>
    </source>
</evidence>
<sequence length="481" mass="49250">KKEIEDKRIEFAEKIDGEFDVEIKMKKNRLKERFEEVIGEGVSQSIDWSKAKFVKIDKNIEKRDKIEGGDLFIVFTHNNDEFKIKLDDCMNLPTYGWVITHGPKWPGDRNNEHTGVAEKGGASDSGGFKPIHQAAEEGDLETIKQHLEAGQNINSQTGEDGETPLHRAITRGQVEAVRLLINNGANVNIGRKKDGKTPLDMAVSKGEASIAKLLRSRGARGGGRTGGSGGFSGGFPGGQGGRRPGGFGGQGLPGGGLGGLPGGGAGIDPSTGLPVFPAGGAPSGAGGLPAGWGNGLGGVGGGLPGVGQRPGGQGGGVRPGGGFGNQGGGKTRPGGFGGGRRPGGQGGIRPGGGSGGKGGGKTRPKGQSGGGSWGGSNLATFDVNRDDKISKAELFQQIKTKGLSGDVPNAEIMRFIDGIFQSDMNRDGFIDQQEARISNLSLGGEGQRRPNGGFGGKGREEAPKGGRVAPGGFGGGIPQPR</sequence>
<reference evidence="4" key="1">
    <citation type="submission" date="2018-05" db="EMBL/GenBank/DDBJ databases">
        <authorList>
            <person name="Lanie J.A."/>
            <person name="Ng W.-L."/>
            <person name="Kazmierczak K.M."/>
            <person name="Andrzejewski T.M."/>
            <person name="Davidsen T.M."/>
            <person name="Wayne K.J."/>
            <person name="Tettelin H."/>
            <person name="Glass J.I."/>
            <person name="Rusch D."/>
            <person name="Podicherti R."/>
            <person name="Tsui H.-C.T."/>
            <person name="Winkler M.E."/>
        </authorList>
    </citation>
    <scope>NUCLEOTIDE SEQUENCE</scope>
</reference>
<dbReference type="SUPFAM" id="SSF47473">
    <property type="entry name" value="EF-hand"/>
    <property type="match status" value="1"/>
</dbReference>
<gene>
    <name evidence="4" type="ORF">METZ01_LOCUS215179</name>
</gene>
<dbReference type="GO" id="GO:0005737">
    <property type="term" value="C:cytoplasm"/>
    <property type="evidence" value="ECO:0007669"/>
    <property type="project" value="TreeGrafter"/>
</dbReference>
<feature type="region of interest" description="Disordered" evidence="3">
    <location>
        <begin position="217"/>
        <end position="278"/>
    </location>
</feature>
<dbReference type="Gene3D" id="1.10.238.10">
    <property type="entry name" value="EF-hand"/>
    <property type="match status" value="1"/>
</dbReference>
<dbReference type="GO" id="GO:0005634">
    <property type="term" value="C:nucleus"/>
    <property type="evidence" value="ECO:0007669"/>
    <property type="project" value="TreeGrafter"/>
</dbReference>
<name>A0A382FI45_9ZZZZ</name>
<evidence type="ECO:0000256" key="1">
    <source>
        <dbReference type="ARBA" id="ARBA00022737"/>
    </source>
</evidence>
<dbReference type="InterPro" id="IPR036770">
    <property type="entry name" value="Ankyrin_rpt-contain_sf"/>
</dbReference>
<dbReference type="PANTHER" id="PTHR24189">
    <property type="entry name" value="MYOTROPHIN"/>
    <property type="match status" value="1"/>
</dbReference>
<feature type="region of interest" description="Disordered" evidence="3">
    <location>
        <begin position="299"/>
        <end position="379"/>
    </location>
</feature>
<dbReference type="PRINTS" id="PR01415">
    <property type="entry name" value="ANKYRIN"/>
</dbReference>
<feature type="compositionally biased region" description="Basic and acidic residues" evidence="3">
    <location>
        <begin position="106"/>
        <end position="116"/>
    </location>
</feature>
<dbReference type="EMBL" id="UINC01049949">
    <property type="protein sequence ID" value="SVB62325.1"/>
    <property type="molecule type" value="Genomic_DNA"/>
</dbReference>
<dbReference type="InterPro" id="IPR011992">
    <property type="entry name" value="EF-hand-dom_pair"/>
</dbReference>
<evidence type="ECO:0000313" key="4">
    <source>
        <dbReference type="EMBL" id="SVB62325.1"/>
    </source>
</evidence>
<dbReference type="SMART" id="SM00248">
    <property type="entry name" value="ANK"/>
    <property type="match status" value="3"/>
</dbReference>
<dbReference type="InterPro" id="IPR002110">
    <property type="entry name" value="Ankyrin_rpt"/>
</dbReference>
<feature type="region of interest" description="Disordered" evidence="3">
    <location>
        <begin position="438"/>
        <end position="481"/>
    </location>
</feature>
<protein>
    <submittedName>
        <fullName evidence="4">Uncharacterized protein</fullName>
    </submittedName>
</protein>
<dbReference type="PROSITE" id="PS50088">
    <property type="entry name" value="ANK_REPEAT"/>
    <property type="match status" value="3"/>
</dbReference>
<accession>A0A382FI45</accession>
<feature type="region of interest" description="Disordered" evidence="3">
    <location>
        <begin position="106"/>
        <end position="126"/>
    </location>
</feature>
<dbReference type="AlphaFoldDB" id="A0A382FI45"/>
<feature type="compositionally biased region" description="Gly residues" evidence="3">
    <location>
        <begin position="299"/>
        <end position="374"/>
    </location>
</feature>
<dbReference type="PROSITE" id="PS00018">
    <property type="entry name" value="EF_HAND_1"/>
    <property type="match status" value="1"/>
</dbReference>
<dbReference type="PANTHER" id="PTHR24189:SF50">
    <property type="entry name" value="ANKYRIN REPEAT AND SOCS BOX PROTEIN 2"/>
    <property type="match status" value="1"/>
</dbReference>
<feature type="compositionally biased region" description="Gly residues" evidence="3">
    <location>
        <begin position="468"/>
        <end position="481"/>
    </location>
</feature>
<organism evidence="4">
    <name type="scientific">marine metagenome</name>
    <dbReference type="NCBI Taxonomy" id="408172"/>
    <lineage>
        <taxon>unclassified sequences</taxon>
        <taxon>metagenomes</taxon>
        <taxon>ecological metagenomes</taxon>
    </lineage>
</organism>
<proteinExistence type="predicted"/>